<dbReference type="PANTHER" id="PTHR22922">
    <property type="entry name" value="GPI-ANCHORED PROTEIN P137"/>
    <property type="match status" value="1"/>
</dbReference>
<feature type="transmembrane region" description="Helical" evidence="1">
    <location>
        <begin position="289"/>
        <end position="311"/>
    </location>
</feature>
<dbReference type="PANTHER" id="PTHR22922:SF19">
    <property type="entry name" value="CAPRIN HOMOLOG"/>
    <property type="match status" value="1"/>
</dbReference>
<dbReference type="GO" id="GO:0005737">
    <property type="term" value="C:cytoplasm"/>
    <property type="evidence" value="ECO:0007669"/>
    <property type="project" value="TreeGrafter"/>
</dbReference>
<dbReference type="AlphaFoldDB" id="A0AAD5KHW0"/>
<keyword evidence="1" id="KW-1133">Transmembrane helix</keyword>
<reference evidence="2 3" key="1">
    <citation type="submission" date="2022-05" db="EMBL/GenBank/DDBJ databases">
        <title>A multi-omics perspective on studying reproductive biology in Daphnia sinensis.</title>
        <authorList>
            <person name="Jia J."/>
        </authorList>
    </citation>
    <scope>NUCLEOTIDE SEQUENCE [LARGE SCALE GENOMIC DNA]</scope>
    <source>
        <strain evidence="2 3">WSL</strain>
    </source>
</reference>
<sequence length="352" mass="39775">METRDQTVVHILDQHASILNDTLQLSRSNLILLQELQLQSNNLAQRVDYVLDYIQSSELQHFQQMQYFEELDSTFATLEHVLNLVQQQLEAWDIGFSALATGHLSPQIVSPTSLQQAIKEINTHLPLEYCQTQFVQWNGPEEAYLGLNRWAFSATEAHTVVFSCPPDGKHLPPQRRQLPPIGYFEVPSGCTARTDHWIFPASLEGSSTLAAIPSQTFNFEGMHPNITLEKAATVIHFLSLNLTHLNHVSNLLVQQSTLEAQASMTHNQIVTLLAAQKSLPRQSPYPYEWMAAFCFLSFCLASLAGFTWRLAKQFQAHVQQSTGFYEITDPVLPPRQPDFTETTLPATHTIHL</sequence>
<dbReference type="Proteomes" id="UP000820818">
    <property type="component" value="Linkage Group LG9"/>
</dbReference>
<comment type="caution">
    <text evidence="2">The sequence shown here is derived from an EMBL/GenBank/DDBJ whole genome shotgun (WGS) entry which is preliminary data.</text>
</comment>
<keyword evidence="1" id="KW-0812">Transmembrane</keyword>
<keyword evidence="1" id="KW-0472">Membrane</keyword>
<dbReference type="EMBL" id="WJBH02000009">
    <property type="protein sequence ID" value="KAI9552666.1"/>
    <property type="molecule type" value="Genomic_DNA"/>
</dbReference>
<gene>
    <name evidence="2" type="ORF">GHT06_020539</name>
</gene>
<evidence type="ECO:0000313" key="3">
    <source>
        <dbReference type="Proteomes" id="UP000820818"/>
    </source>
</evidence>
<keyword evidence="3" id="KW-1185">Reference proteome</keyword>
<dbReference type="GO" id="GO:0003723">
    <property type="term" value="F:RNA binding"/>
    <property type="evidence" value="ECO:0007669"/>
    <property type="project" value="TreeGrafter"/>
</dbReference>
<proteinExistence type="predicted"/>
<protein>
    <submittedName>
        <fullName evidence="2">Uncharacterized protein</fullName>
    </submittedName>
</protein>
<evidence type="ECO:0000256" key="1">
    <source>
        <dbReference type="SAM" id="Phobius"/>
    </source>
</evidence>
<accession>A0AAD5KHW0</accession>
<dbReference type="InterPro" id="IPR028816">
    <property type="entry name" value="Caprin"/>
</dbReference>
<name>A0AAD5KHW0_9CRUS</name>
<organism evidence="2 3">
    <name type="scientific">Daphnia sinensis</name>
    <dbReference type="NCBI Taxonomy" id="1820382"/>
    <lineage>
        <taxon>Eukaryota</taxon>
        <taxon>Metazoa</taxon>
        <taxon>Ecdysozoa</taxon>
        <taxon>Arthropoda</taxon>
        <taxon>Crustacea</taxon>
        <taxon>Branchiopoda</taxon>
        <taxon>Diplostraca</taxon>
        <taxon>Cladocera</taxon>
        <taxon>Anomopoda</taxon>
        <taxon>Daphniidae</taxon>
        <taxon>Daphnia</taxon>
        <taxon>Daphnia similis group</taxon>
    </lineage>
</organism>
<evidence type="ECO:0000313" key="2">
    <source>
        <dbReference type="EMBL" id="KAI9552666.1"/>
    </source>
</evidence>